<evidence type="ECO:0000256" key="2">
    <source>
        <dbReference type="ARBA" id="ARBA00022963"/>
    </source>
</evidence>
<dbReference type="GO" id="GO:0047499">
    <property type="term" value="F:calcium-independent phospholipase A2 activity"/>
    <property type="evidence" value="ECO:0007669"/>
    <property type="project" value="TreeGrafter"/>
</dbReference>
<keyword evidence="2" id="KW-0443">Lipid metabolism</keyword>
<keyword evidence="1" id="KW-0378">Hydrolase</keyword>
<evidence type="ECO:0000256" key="1">
    <source>
        <dbReference type="ARBA" id="ARBA00022801"/>
    </source>
</evidence>
<organism evidence="3 4">
    <name type="scientific">[Emmonsia] crescens</name>
    <dbReference type="NCBI Taxonomy" id="73230"/>
    <lineage>
        <taxon>Eukaryota</taxon>
        <taxon>Fungi</taxon>
        <taxon>Dikarya</taxon>
        <taxon>Ascomycota</taxon>
        <taxon>Pezizomycotina</taxon>
        <taxon>Eurotiomycetes</taxon>
        <taxon>Eurotiomycetidae</taxon>
        <taxon>Onygenales</taxon>
        <taxon>Ajellomycetaceae</taxon>
        <taxon>Emergomyces</taxon>
    </lineage>
</organism>
<dbReference type="GO" id="GO:0016042">
    <property type="term" value="P:lipid catabolic process"/>
    <property type="evidence" value="ECO:0007669"/>
    <property type="project" value="UniProtKB-KW"/>
</dbReference>
<dbReference type="OrthoDB" id="194358at2759"/>
<name>A0A0G2HQ68_9EURO</name>
<dbReference type="GO" id="GO:0016020">
    <property type="term" value="C:membrane"/>
    <property type="evidence" value="ECO:0007669"/>
    <property type="project" value="TreeGrafter"/>
</dbReference>
<dbReference type="SUPFAM" id="SSF52151">
    <property type="entry name" value="FabD/lysophospholipase-like"/>
    <property type="match status" value="1"/>
</dbReference>
<evidence type="ECO:0008006" key="5">
    <source>
        <dbReference type="Google" id="ProtNLM"/>
    </source>
</evidence>
<evidence type="ECO:0000313" key="4">
    <source>
        <dbReference type="Proteomes" id="UP000034164"/>
    </source>
</evidence>
<sequence length="412" mass="46022">MYNVKGLEDIFKSHFRSSQMFGTPLKRISGGKVAVTAGIIRDGTSFLITNYNGETLPGKNSGTHSPAIRSCELVVKIDIVPGYGCVQTEKPDGIFAWQAACATSAVSPLFPPVEIPEVGSFQDGGVKPQNNNSILLGLSEVKRLWPETPMPDVIVSLETCSSTIAHSSKVSSFRNVFVDGFVLRGYRFINSSYDGEETSRDLENLLGDRAQKTYVRLNAPFPLSRHSVLDNPDIDALTKWVWKCVKGSSEIKRVRILMLLSSFFFFLEDVLEFQSGLFHCVGSIWCCASARSVLRMLSSLHPTRIDIFKNDINLGLQLSEDDICNRCGRYCRSVRFFVRHLDDKVALSLRFDGASELLSQFPQSMQWFIDRQGLDCSFGLANHGIPLRVQCETCDARIQGRGDGKRLKYIEF</sequence>
<proteinExistence type="predicted"/>
<comment type="caution">
    <text evidence="3">The sequence shown here is derived from an EMBL/GenBank/DDBJ whole genome shotgun (WGS) entry which is preliminary data.</text>
</comment>
<dbReference type="Gene3D" id="3.40.1090.10">
    <property type="entry name" value="Cytosolic phospholipase A2 catalytic domain"/>
    <property type="match status" value="1"/>
</dbReference>
<reference evidence="4" key="1">
    <citation type="journal article" date="2015" name="PLoS Genet.">
        <title>The dynamic genome and transcriptome of the human fungal pathogen Blastomyces and close relative Emmonsia.</title>
        <authorList>
            <person name="Munoz J.F."/>
            <person name="Gauthier G.M."/>
            <person name="Desjardins C.A."/>
            <person name="Gallo J.E."/>
            <person name="Holder J."/>
            <person name="Sullivan T.D."/>
            <person name="Marty A.J."/>
            <person name="Carmen J.C."/>
            <person name="Chen Z."/>
            <person name="Ding L."/>
            <person name="Gujja S."/>
            <person name="Magrini V."/>
            <person name="Misas E."/>
            <person name="Mitreva M."/>
            <person name="Priest M."/>
            <person name="Saif S."/>
            <person name="Whiston E.A."/>
            <person name="Young S."/>
            <person name="Zeng Q."/>
            <person name="Goldman W.E."/>
            <person name="Mardis E.R."/>
            <person name="Taylor J.W."/>
            <person name="McEwen J.G."/>
            <person name="Clay O.K."/>
            <person name="Klein B.S."/>
            <person name="Cuomo C.A."/>
        </authorList>
    </citation>
    <scope>NUCLEOTIDE SEQUENCE [LARGE SCALE GENOMIC DNA]</scope>
    <source>
        <strain evidence="4">UAMH 3008</strain>
    </source>
</reference>
<dbReference type="InterPro" id="IPR016035">
    <property type="entry name" value="Acyl_Trfase/lysoPLipase"/>
</dbReference>
<dbReference type="Proteomes" id="UP000034164">
    <property type="component" value="Unassembled WGS sequence"/>
</dbReference>
<dbReference type="PANTHER" id="PTHR24185:SF1">
    <property type="entry name" value="CALCIUM-INDEPENDENT PHOSPHOLIPASE A2-GAMMA"/>
    <property type="match status" value="1"/>
</dbReference>
<dbReference type="VEuPathDB" id="FungiDB:EMCG_05065"/>
<dbReference type="PANTHER" id="PTHR24185">
    <property type="entry name" value="CALCIUM-INDEPENDENT PHOSPHOLIPASE A2-GAMMA"/>
    <property type="match status" value="1"/>
</dbReference>
<dbReference type="EMBL" id="LCZI01001578">
    <property type="protein sequence ID" value="KKZ60143.1"/>
    <property type="molecule type" value="Genomic_DNA"/>
</dbReference>
<keyword evidence="2" id="KW-0442">Lipid degradation</keyword>
<gene>
    <name evidence="3" type="ORF">EMCG_05065</name>
</gene>
<evidence type="ECO:0000313" key="3">
    <source>
        <dbReference type="EMBL" id="KKZ60143.1"/>
    </source>
</evidence>
<protein>
    <recommendedName>
        <fullName evidence="5">PNPLA domain-containing protein</fullName>
    </recommendedName>
</protein>
<dbReference type="AlphaFoldDB" id="A0A0G2HQ68"/>
<dbReference type="GO" id="GO:0019369">
    <property type="term" value="P:arachidonate metabolic process"/>
    <property type="evidence" value="ECO:0007669"/>
    <property type="project" value="TreeGrafter"/>
</dbReference>
<accession>A0A0G2HQ68</accession>